<feature type="transmembrane region" description="Helical" evidence="7">
    <location>
        <begin position="30"/>
        <end position="50"/>
    </location>
</feature>
<keyword evidence="6 7" id="KW-0472">Membrane</keyword>
<name>A0A369KS61_9BACT</name>
<evidence type="ECO:0000256" key="5">
    <source>
        <dbReference type="ARBA" id="ARBA00022989"/>
    </source>
</evidence>
<feature type="domain" description="Glycine transporter" evidence="8">
    <location>
        <begin position="5"/>
        <end position="79"/>
    </location>
</feature>
<comment type="subcellular location">
    <subcellularLocation>
        <location evidence="1">Cell membrane</location>
        <topology evidence="1">Multi-pass membrane protein</topology>
    </subcellularLocation>
</comment>
<evidence type="ECO:0000256" key="7">
    <source>
        <dbReference type="SAM" id="Phobius"/>
    </source>
</evidence>
<sequence length="197" mass="21585">MLINIVEYGGSFAFCISGASLAVARKMDIFGIFVMSVVAGFGGGFLRDIILGKTPPTVFNTPVYWLIALIASIIIFMIKKKNAFFEKSILIFDALGLAFFTVVGVKAGIASELLNYQCVLMGVITACFGGVIRDVIVNRVPYVFQKEVYGGFAMLGGVLYFLLLGIFSQVITDIIVIIFIFTCRIVSLLKNWHLPRA</sequence>
<dbReference type="Proteomes" id="UP000253934">
    <property type="component" value="Unassembled WGS sequence"/>
</dbReference>
<proteinExistence type="inferred from homology"/>
<protein>
    <submittedName>
        <fullName evidence="9">Trimeric intracellular cation channel family protein</fullName>
    </submittedName>
</protein>
<feature type="transmembrane region" description="Helical" evidence="7">
    <location>
        <begin position="62"/>
        <end position="78"/>
    </location>
</feature>
<dbReference type="PANTHER" id="PTHR30506:SF3">
    <property type="entry name" value="UPF0126 INNER MEMBRANE PROTEIN YADS-RELATED"/>
    <property type="match status" value="1"/>
</dbReference>
<organism evidence="9 10">
    <name type="scientific">Spirobacillus cienkowskii</name>
    <dbReference type="NCBI Taxonomy" id="495820"/>
    <lineage>
        <taxon>Bacteria</taxon>
        <taxon>Pseudomonadati</taxon>
        <taxon>Bdellovibrionota</taxon>
        <taxon>Oligoflexia</taxon>
        <taxon>Silvanigrellales</taxon>
        <taxon>Spirobacillus</taxon>
    </lineage>
</organism>
<evidence type="ECO:0000256" key="6">
    <source>
        <dbReference type="ARBA" id="ARBA00023136"/>
    </source>
</evidence>
<comment type="caution">
    <text evidence="9">The sequence shown here is derived from an EMBL/GenBank/DDBJ whole genome shotgun (WGS) entry which is preliminary data.</text>
</comment>
<feature type="transmembrane region" description="Helical" evidence="7">
    <location>
        <begin position="174"/>
        <end position="192"/>
    </location>
</feature>
<keyword evidence="4 7" id="KW-0812">Transmembrane</keyword>
<feature type="transmembrane region" description="Helical" evidence="7">
    <location>
        <begin position="148"/>
        <end position="168"/>
    </location>
</feature>
<evidence type="ECO:0000256" key="2">
    <source>
        <dbReference type="ARBA" id="ARBA00008193"/>
    </source>
</evidence>
<feature type="transmembrane region" description="Helical" evidence="7">
    <location>
        <begin position="90"/>
        <end position="108"/>
    </location>
</feature>
<evidence type="ECO:0000256" key="4">
    <source>
        <dbReference type="ARBA" id="ARBA00022692"/>
    </source>
</evidence>
<feature type="transmembrane region" description="Helical" evidence="7">
    <location>
        <begin position="6"/>
        <end position="23"/>
    </location>
</feature>
<reference evidence="9" key="1">
    <citation type="submission" date="2018-04" db="EMBL/GenBank/DDBJ databases">
        <title>Draft genome sequence of the Candidatus Spirobacillus cienkowskii, a pathogen of freshwater Daphnia species, reconstructed from hemolymph metagenomic reads.</title>
        <authorList>
            <person name="Bresciani L."/>
            <person name="Lemos L.N."/>
            <person name="Wale N."/>
            <person name="Lin J.Y."/>
            <person name="Fernandes G.R."/>
            <person name="Duffy M.A."/>
            <person name="Rodrigues J.M."/>
        </authorList>
    </citation>
    <scope>NUCLEOTIDE SEQUENCE [LARGE SCALE GENOMIC DNA]</scope>
    <source>
        <strain evidence="9">Binning01</strain>
    </source>
</reference>
<evidence type="ECO:0000256" key="3">
    <source>
        <dbReference type="ARBA" id="ARBA00022475"/>
    </source>
</evidence>
<evidence type="ECO:0000256" key="1">
    <source>
        <dbReference type="ARBA" id="ARBA00004651"/>
    </source>
</evidence>
<dbReference type="InterPro" id="IPR005115">
    <property type="entry name" value="Gly_transporter"/>
</dbReference>
<evidence type="ECO:0000313" key="9">
    <source>
        <dbReference type="EMBL" id="RDB35555.1"/>
    </source>
</evidence>
<comment type="similarity">
    <text evidence="2">Belongs to the UPF0126 family.</text>
</comment>
<feature type="transmembrane region" description="Helical" evidence="7">
    <location>
        <begin position="114"/>
        <end position="136"/>
    </location>
</feature>
<keyword evidence="3" id="KW-1003">Cell membrane</keyword>
<keyword evidence="10" id="KW-1185">Reference proteome</keyword>
<evidence type="ECO:0000259" key="8">
    <source>
        <dbReference type="Pfam" id="PF03458"/>
    </source>
</evidence>
<dbReference type="AlphaFoldDB" id="A0A369KS61"/>
<evidence type="ECO:0000313" key="10">
    <source>
        <dbReference type="Proteomes" id="UP000253934"/>
    </source>
</evidence>
<accession>A0A369KS61</accession>
<dbReference type="Pfam" id="PF03458">
    <property type="entry name" value="Gly_transporter"/>
    <property type="match status" value="2"/>
</dbReference>
<feature type="domain" description="Glycine transporter" evidence="8">
    <location>
        <begin position="91"/>
        <end position="163"/>
    </location>
</feature>
<keyword evidence="5 7" id="KW-1133">Transmembrane helix</keyword>
<gene>
    <name evidence="9" type="ORF">DCC88_09420</name>
</gene>
<dbReference type="EMBL" id="QOVW01000081">
    <property type="protein sequence ID" value="RDB35555.1"/>
    <property type="molecule type" value="Genomic_DNA"/>
</dbReference>
<dbReference type="PANTHER" id="PTHR30506">
    <property type="entry name" value="INNER MEMBRANE PROTEIN"/>
    <property type="match status" value="1"/>
</dbReference>
<dbReference type="GO" id="GO:0005886">
    <property type="term" value="C:plasma membrane"/>
    <property type="evidence" value="ECO:0007669"/>
    <property type="project" value="UniProtKB-SubCell"/>
</dbReference>